<dbReference type="AlphaFoldDB" id="A0A3E0WBF0"/>
<reference evidence="2 3" key="1">
    <citation type="submission" date="2017-04" db="EMBL/GenBank/DDBJ databases">
        <title>Comparative genome analysis of Subtercola boreus.</title>
        <authorList>
            <person name="Cho Y.-J."/>
            <person name="Cho A."/>
            <person name="Kim O.-S."/>
            <person name="Lee J.-I."/>
        </authorList>
    </citation>
    <scope>NUCLEOTIDE SEQUENCE [LARGE SCALE GENOMIC DNA]</scope>
    <source>
        <strain evidence="2 3">P28004</strain>
    </source>
</reference>
<protein>
    <submittedName>
        <fullName evidence="2">Uncharacterized protein</fullName>
    </submittedName>
</protein>
<evidence type="ECO:0000313" key="3">
    <source>
        <dbReference type="Proteomes" id="UP000257080"/>
    </source>
</evidence>
<evidence type="ECO:0000256" key="1">
    <source>
        <dbReference type="SAM" id="MobiDB-lite"/>
    </source>
</evidence>
<evidence type="ECO:0000313" key="2">
    <source>
        <dbReference type="EMBL" id="RFA26732.1"/>
    </source>
</evidence>
<feature type="region of interest" description="Disordered" evidence="1">
    <location>
        <begin position="37"/>
        <end position="103"/>
    </location>
</feature>
<feature type="compositionally biased region" description="Low complexity" evidence="1">
    <location>
        <begin position="43"/>
        <end position="103"/>
    </location>
</feature>
<gene>
    <name evidence="2" type="ORF">B7R25_10090</name>
</gene>
<dbReference type="RefSeq" id="WP_116418831.1">
    <property type="nucleotide sequence ID" value="NZ_NBXC01000018.1"/>
</dbReference>
<name>A0A3E0WBF0_9MICO</name>
<comment type="caution">
    <text evidence="2">The sequence shown here is derived from an EMBL/GenBank/DDBJ whole genome shotgun (WGS) entry which is preliminary data.</text>
</comment>
<accession>A0A3E0WBF0</accession>
<dbReference type="OrthoDB" id="3821622at2"/>
<dbReference type="EMBL" id="NBXE01000023">
    <property type="protein sequence ID" value="RFA26732.1"/>
    <property type="molecule type" value="Genomic_DNA"/>
</dbReference>
<dbReference type="Proteomes" id="UP000257080">
    <property type="component" value="Unassembled WGS sequence"/>
</dbReference>
<organism evidence="2 3">
    <name type="scientific">Subtercola boreus</name>
    <dbReference type="NCBI Taxonomy" id="120213"/>
    <lineage>
        <taxon>Bacteria</taxon>
        <taxon>Bacillati</taxon>
        <taxon>Actinomycetota</taxon>
        <taxon>Actinomycetes</taxon>
        <taxon>Micrococcales</taxon>
        <taxon>Microbacteriaceae</taxon>
        <taxon>Subtercola</taxon>
    </lineage>
</organism>
<sequence>MAKPSRGRTPWILGALIVFIAADLALVAFALRGPATESSTVNALAPSTSSAAPTTGAATPVPSAEPSTAATPSTSAPTPSATPGATTPATSSPATSSPSSTGAASALSGMASAKVGYRSTAGTCTGTSTATDAVIELTTDGGATWTTVNPTNIRIRAVEKMIVVDESHVDLLAKYGDTCVESDVTTYTQGEFWQVYPDRTAQFN</sequence>
<proteinExistence type="predicted"/>